<accession>A0A7W7D1G7</accession>
<name>A0A7W7D1G7_9ACTN</name>
<keyword evidence="3" id="KW-1185">Reference proteome</keyword>
<evidence type="ECO:0000313" key="2">
    <source>
        <dbReference type="EMBL" id="MBB4698548.1"/>
    </source>
</evidence>
<proteinExistence type="predicted"/>
<evidence type="ECO:0000256" key="1">
    <source>
        <dbReference type="SAM" id="MobiDB-lite"/>
    </source>
</evidence>
<dbReference type="AlphaFoldDB" id="A0A7W7D1G7"/>
<reference evidence="2 3" key="1">
    <citation type="submission" date="2020-08" db="EMBL/GenBank/DDBJ databases">
        <title>Sequencing the genomes of 1000 actinobacteria strains.</title>
        <authorList>
            <person name="Klenk H.-P."/>
        </authorList>
    </citation>
    <scope>NUCLEOTIDE SEQUENCE [LARGE SCALE GENOMIC DNA]</scope>
    <source>
        <strain evidence="2 3">DSM 45784</strain>
    </source>
</reference>
<gene>
    <name evidence="2" type="ORF">BJ982_000092</name>
</gene>
<sequence>MGKLLRWGDHRDMAEATGARREAGRARHDVTPEEIPCHAFR</sequence>
<feature type="region of interest" description="Disordered" evidence="1">
    <location>
        <begin position="1"/>
        <end position="41"/>
    </location>
</feature>
<comment type="caution">
    <text evidence="2">The sequence shown here is derived from an EMBL/GenBank/DDBJ whole genome shotgun (WGS) entry which is preliminary data.</text>
</comment>
<protein>
    <submittedName>
        <fullName evidence="2">Uncharacterized protein</fullName>
    </submittedName>
</protein>
<organism evidence="2 3">
    <name type="scientific">Sphaerisporangium siamense</name>
    <dbReference type="NCBI Taxonomy" id="795645"/>
    <lineage>
        <taxon>Bacteria</taxon>
        <taxon>Bacillati</taxon>
        <taxon>Actinomycetota</taxon>
        <taxon>Actinomycetes</taxon>
        <taxon>Streptosporangiales</taxon>
        <taxon>Streptosporangiaceae</taxon>
        <taxon>Sphaerisporangium</taxon>
    </lineage>
</organism>
<dbReference type="Proteomes" id="UP000542210">
    <property type="component" value="Unassembled WGS sequence"/>
</dbReference>
<feature type="compositionally biased region" description="Basic and acidic residues" evidence="1">
    <location>
        <begin position="1"/>
        <end position="31"/>
    </location>
</feature>
<evidence type="ECO:0000313" key="3">
    <source>
        <dbReference type="Proteomes" id="UP000542210"/>
    </source>
</evidence>
<dbReference type="EMBL" id="JACHND010000001">
    <property type="protein sequence ID" value="MBB4698548.1"/>
    <property type="molecule type" value="Genomic_DNA"/>
</dbReference>